<reference evidence="2" key="1">
    <citation type="submission" date="2022-11" db="UniProtKB">
        <authorList>
            <consortium name="WormBaseParasite"/>
        </authorList>
    </citation>
    <scope>IDENTIFICATION</scope>
</reference>
<organism evidence="1 2">
    <name type="scientific">Romanomermis culicivorax</name>
    <name type="common">Nematode worm</name>
    <dbReference type="NCBI Taxonomy" id="13658"/>
    <lineage>
        <taxon>Eukaryota</taxon>
        <taxon>Metazoa</taxon>
        <taxon>Ecdysozoa</taxon>
        <taxon>Nematoda</taxon>
        <taxon>Enoplea</taxon>
        <taxon>Dorylaimia</taxon>
        <taxon>Mermithida</taxon>
        <taxon>Mermithoidea</taxon>
        <taxon>Mermithidae</taxon>
        <taxon>Romanomermis</taxon>
    </lineage>
</organism>
<name>A0A915KXA0_ROMCU</name>
<dbReference type="WBParaSite" id="nRc.2.0.1.t42140-RA">
    <property type="protein sequence ID" value="nRc.2.0.1.t42140-RA"/>
    <property type="gene ID" value="nRc.2.0.1.g42140"/>
</dbReference>
<sequence length="127" mass="14354">MNNNLQNARAYKRPIYFISCLIGSQMNFVCQFRVEGDLRRLLPSIFSSSFNIDIIFAAFDEFIKKTSFKLLRISPKYWLHLGRSRSCDDEMLGVRSSLVSRLEFLGGVIAGVRIATAAAKVTAPNEI</sequence>
<evidence type="ECO:0000313" key="2">
    <source>
        <dbReference type="WBParaSite" id="nRc.2.0.1.t42140-RA"/>
    </source>
</evidence>
<dbReference type="AlphaFoldDB" id="A0A915KXA0"/>
<keyword evidence="1" id="KW-1185">Reference proteome</keyword>
<accession>A0A915KXA0</accession>
<protein>
    <submittedName>
        <fullName evidence="2">Uncharacterized protein</fullName>
    </submittedName>
</protein>
<dbReference type="Proteomes" id="UP000887565">
    <property type="component" value="Unplaced"/>
</dbReference>
<evidence type="ECO:0000313" key="1">
    <source>
        <dbReference type="Proteomes" id="UP000887565"/>
    </source>
</evidence>
<proteinExistence type="predicted"/>